<dbReference type="Gene3D" id="2.60.40.10">
    <property type="entry name" value="Immunoglobulins"/>
    <property type="match status" value="1"/>
</dbReference>
<dbReference type="InterPro" id="IPR008979">
    <property type="entry name" value="Galactose-bd-like_sf"/>
</dbReference>
<comment type="similarity">
    <text evidence="1 6">Belongs to the glycosyl hydrolase 2 family.</text>
</comment>
<dbReference type="InterPro" id="IPR006104">
    <property type="entry name" value="Glyco_hydro_2_N"/>
</dbReference>
<sequence length="606" mass="68013">MLKPQANATRHVVSLDGIWNFALATSVDVDDDKPWASSIPPALQVPVPASYNDIFVDQKIRDHVGWVYYQKNVTVPRIWSELRYFLRFDAATHHARVYVNDTVVAEHSGGYTPFEADITDVAKPGKTFRLTVAVSNELTWETIPPGRIETLDSGKRKQHYQHDFFNYAGLARSVSLCAVPVVSIKDITITTDISDDGRGIVDFDVAASLDSESVKVSLFDESGNLVGSSYTQTGRIVIESVRLWQPGAAYLYQLRAEILLTSDSTDPLDVYEVSIGVRSVRVEGNRFLINGKPFYFTGFGKHEDTPIRGKGFDPAYMIHDFGLMSWVGANSFRTSHYPYAEEVLDYADRHGIVVINETAAVGLNLGIIAGMFGLKPPPTFAPEACNDKTQASHKQAIEELVARDKNHPSVVMWTVANEPASAETGAREYFEPLVKLTRELDPTRPICFANMSFATSETDRLTDLFDVVCLNRYYGWYTHTGDLEQAEKVLEKDLQAWETKYGKPIIMTEYGAEGLAGLHSATDVPWSEEYQAQFLEMFHRVFDRVDSVVGEHVWNFADFHTTSGIHRVDGNKKGVFTRDRKPKSAVQVLKRRWTSLPADHKSRHAE</sequence>
<dbReference type="PANTHER" id="PTHR10066">
    <property type="entry name" value="BETA-GLUCURONIDASE"/>
    <property type="match status" value="1"/>
</dbReference>
<name>A0A4R8QJ57_COLTR</name>
<dbReference type="Pfam" id="PF02837">
    <property type="entry name" value="Glyco_hydro_2_N"/>
    <property type="match status" value="1"/>
</dbReference>
<evidence type="ECO:0000259" key="7">
    <source>
        <dbReference type="Pfam" id="PF00703"/>
    </source>
</evidence>
<dbReference type="EMBL" id="RYZW01000188">
    <property type="protein sequence ID" value="TDZ38971.1"/>
    <property type="molecule type" value="Genomic_DNA"/>
</dbReference>
<evidence type="ECO:0000259" key="8">
    <source>
        <dbReference type="Pfam" id="PF02836"/>
    </source>
</evidence>
<dbReference type="SUPFAM" id="SSF51445">
    <property type="entry name" value="(Trans)glycosidases"/>
    <property type="match status" value="1"/>
</dbReference>
<accession>A0A4R8QJ57</accession>
<dbReference type="FunFam" id="2.60.120.260:FF:000027">
    <property type="entry name" value="Beta-glucuronidase"/>
    <property type="match status" value="1"/>
</dbReference>
<dbReference type="Pfam" id="PF00703">
    <property type="entry name" value="Glyco_hydro_2"/>
    <property type="match status" value="1"/>
</dbReference>
<keyword evidence="11" id="KW-1185">Reference proteome</keyword>
<dbReference type="EC" id="3.2.1.31" evidence="2"/>
<keyword evidence="4 6" id="KW-0378">Hydrolase</keyword>
<feature type="domain" description="Glycoside hydrolase family 2 catalytic" evidence="8">
    <location>
        <begin position="280"/>
        <end position="595"/>
    </location>
</feature>
<dbReference type="GO" id="GO:0030246">
    <property type="term" value="F:carbohydrate binding"/>
    <property type="evidence" value="ECO:0007669"/>
    <property type="project" value="TreeGrafter"/>
</dbReference>
<dbReference type="InterPro" id="IPR006101">
    <property type="entry name" value="Glyco_hydro_2"/>
</dbReference>
<dbReference type="SUPFAM" id="SSF49785">
    <property type="entry name" value="Galactose-binding domain-like"/>
    <property type="match status" value="1"/>
</dbReference>
<evidence type="ECO:0000256" key="5">
    <source>
        <dbReference type="ARBA" id="ARBA00023295"/>
    </source>
</evidence>
<dbReference type="GO" id="GO:0004566">
    <property type="term" value="F:beta-glucuronidase activity"/>
    <property type="evidence" value="ECO:0007669"/>
    <property type="project" value="UniProtKB-EC"/>
</dbReference>
<dbReference type="FunFam" id="3.20.20.80:FF:000080">
    <property type="entry name" value="Beta-glucuronidase UidA"/>
    <property type="match status" value="1"/>
</dbReference>
<dbReference type="PRINTS" id="PR00132">
    <property type="entry name" value="GLHYDRLASE2"/>
</dbReference>
<feature type="domain" description="Glycoside hydrolase family 2 immunoglobulin-like beta-sandwich" evidence="7">
    <location>
        <begin position="182"/>
        <end position="278"/>
    </location>
</feature>
<dbReference type="PANTHER" id="PTHR10066:SF67">
    <property type="entry name" value="BETA-GLUCURONIDASE"/>
    <property type="match status" value="1"/>
</dbReference>
<dbReference type="InterPro" id="IPR017853">
    <property type="entry name" value="GH"/>
</dbReference>
<comment type="caution">
    <text evidence="10">The sequence shown here is derived from an EMBL/GenBank/DDBJ whole genome shotgun (WGS) entry which is preliminary data.</text>
</comment>
<dbReference type="GO" id="GO:0005975">
    <property type="term" value="P:carbohydrate metabolic process"/>
    <property type="evidence" value="ECO:0007669"/>
    <property type="project" value="InterPro"/>
</dbReference>
<dbReference type="Gene3D" id="2.60.120.260">
    <property type="entry name" value="Galactose-binding domain-like"/>
    <property type="match status" value="1"/>
</dbReference>
<dbReference type="AlphaFoldDB" id="A0A4R8QJ57"/>
<dbReference type="STRING" id="5466.A0A4R8QJ57"/>
<dbReference type="Pfam" id="PF02836">
    <property type="entry name" value="Glyco_hydro_2_C"/>
    <property type="match status" value="1"/>
</dbReference>
<gene>
    <name evidence="10" type="primary">uidA</name>
    <name evidence="10" type="ORF">CTRI78_v010720</name>
</gene>
<evidence type="ECO:0000313" key="11">
    <source>
        <dbReference type="Proteomes" id="UP000295703"/>
    </source>
</evidence>
<dbReference type="SUPFAM" id="SSF49303">
    <property type="entry name" value="beta-Galactosidase/glucuronidase domain"/>
    <property type="match status" value="1"/>
</dbReference>
<evidence type="ECO:0000256" key="6">
    <source>
        <dbReference type="RuleBase" id="RU361154"/>
    </source>
</evidence>
<dbReference type="InterPro" id="IPR013783">
    <property type="entry name" value="Ig-like_fold"/>
</dbReference>
<dbReference type="Gene3D" id="3.20.20.80">
    <property type="entry name" value="Glycosidases"/>
    <property type="match status" value="1"/>
</dbReference>
<dbReference type="Proteomes" id="UP000295703">
    <property type="component" value="Unassembled WGS sequence"/>
</dbReference>
<dbReference type="PROSITE" id="PS00719">
    <property type="entry name" value="GLYCOSYL_HYDROL_F2_1"/>
    <property type="match status" value="1"/>
</dbReference>
<evidence type="ECO:0000259" key="9">
    <source>
        <dbReference type="Pfam" id="PF02837"/>
    </source>
</evidence>
<evidence type="ECO:0000313" key="10">
    <source>
        <dbReference type="EMBL" id="TDZ38971.1"/>
    </source>
</evidence>
<reference evidence="10 11" key="1">
    <citation type="submission" date="2018-12" db="EMBL/GenBank/DDBJ databases">
        <title>Genome sequence and assembly of Colletotrichum trifolii.</title>
        <authorList>
            <person name="Gan P."/>
            <person name="Shirasu K."/>
        </authorList>
    </citation>
    <scope>NUCLEOTIDE SEQUENCE [LARGE SCALE GENOMIC DNA]</scope>
    <source>
        <strain evidence="10 11">543-2</strain>
    </source>
</reference>
<feature type="domain" description="Glycosyl hydrolases family 2 sugar binding" evidence="9">
    <location>
        <begin position="14"/>
        <end position="180"/>
    </location>
</feature>
<dbReference type="InterPro" id="IPR006103">
    <property type="entry name" value="Glyco_hydro_2_cat"/>
</dbReference>
<proteinExistence type="inferred from homology"/>
<dbReference type="InterPro" id="IPR006102">
    <property type="entry name" value="Ig-like_GH2"/>
</dbReference>
<evidence type="ECO:0000256" key="4">
    <source>
        <dbReference type="ARBA" id="ARBA00022801"/>
    </source>
</evidence>
<dbReference type="NCBIfam" id="NF007538">
    <property type="entry name" value="PRK10150.1"/>
    <property type="match status" value="1"/>
</dbReference>
<dbReference type="InterPro" id="IPR023230">
    <property type="entry name" value="Glyco_hydro_2_CS"/>
</dbReference>
<evidence type="ECO:0000256" key="1">
    <source>
        <dbReference type="ARBA" id="ARBA00007401"/>
    </source>
</evidence>
<evidence type="ECO:0000256" key="3">
    <source>
        <dbReference type="ARBA" id="ARBA00016205"/>
    </source>
</evidence>
<dbReference type="InterPro" id="IPR036156">
    <property type="entry name" value="Beta-gal/glucu_dom_sf"/>
</dbReference>
<keyword evidence="5 6" id="KW-0326">Glycosidase</keyword>
<evidence type="ECO:0000256" key="2">
    <source>
        <dbReference type="ARBA" id="ARBA00012761"/>
    </source>
</evidence>
<dbReference type="GO" id="GO:0019391">
    <property type="term" value="P:glucuronoside catabolic process"/>
    <property type="evidence" value="ECO:0007669"/>
    <property type="project" value="TreeGrafter"/>
</dbReference>
<organism evidence="10 11">
    <name type="scientific">Colletotrichum trifolii</name>
    <dbReference type="NCBI Taxonomy" id="5466"/>
    <lineage>
        <taxon>Eukaryota</taxon>
        <taxon>Fungi</taxon>
        <taxon>Dikarya</taxon>
        <taxon>Ascomycota</taxon>
        <taxon>Pezizomycotina</taxon>
        <taxon>Sordariomycetes</taxon>
        <taxon>Hypocreomycetidae</taxon>
        <taxon>Glomerellales</taxon>
        <taxon>Glomerellaceae</taxon>
        <taxon>Colletotrichum</taxon>
        <taxon>Colletotrichum orbiculare species complex</taxon>
    </lineage>
</organism>
<protein>
    <recommendedName>
        <fullName evidence="3">Beta-glucuronidase</fullName>
        <ecNumber evidence="2">3.2.1.31</ecNumber>
    </recommendedName>
</protein>